<keyword evidence="3" id="KW-1185">Reference proteome</keyword>
<gene>
    <name evidence="2" type="ORF">L249_0447</name>
</gene>
<keyword evidence="1" id="KW-0812">Transmembrane</keyword>
<protein>
    <submittedName>
        <fullName evidence="2">Uncharacterized protein</fullName>
    </submittedName>
</protein>
<name>A0A367LEZ6_9HYPO</name>
<accession>A0A367LEZ6</accession>
<feature type="transmembrane region" description="Helical" evidence="1">
    <location>
        <begin position="6"/>
        <end position="22"/>
    </location>
</feature>
<reference evidence="2 3" key="1">
    <citation type="journal article" date="2015" name="BMC Genomics">
        <title>Insights from the genome of Ophiocordyceps polyrhachis-furcata to pathogenicity and host specificity in insect fungi.</title>
        <authorList>
            <person name="Wichadakul D."/>
            <person name="Kobmoo N."/>
            <person name="Ingsriswang S."/>
            <person name="Tangphatsornruang S."/>
            <person name="Chantasingh D."/>
            <person name="Luangsa-ard J.J."/>
            <person name="Eurwilaichitr L."/>
        </authorList>
    </citation>
    <scope>NUCLEOTIDE SEQUENCE [LARGE SCALE GENOMIC DNA]</scope>
    <source>
        <strain evidence="2 3">BCC 54312</strain>
    </source>
</reference>
<evidence type="ECO:0000313" key="2">
    <source>
        <dbReference type="EMBL" id="RCI12998.1"/>
    </source>
</evidence>
<dbReference type="OrthoDB" id="270728at2759"/>
<comment type="caution">
    <text evidence="2">The sequence shown here is derived from an EMBL/GenBank/DDBJ whole genome shotgun (WGS) entry which is preliminary data.</text>
</comment>
<keyword evidence="1" id="KW-1133">Transmembrane helix</keyword>
<sequence length="95" mass="10447">MAKPAAVLPPFSVVIAVVIVAVQRGGDQRAVSDMHAAAPFTCRQPVAAPRRRHGPISAQQWRRVAGPRPRLGALRELEEGHCYWHIKQGTSTFRT</sequence>
<proteinExistence type="predicted"/>
<evidence type="ECO:0000256" key="1">
    <source>
        <dbReference type="SAM" id="Phobius"/>
    </source>
</evidence>
<dbReference type="EMBL" id="LKCN02000007">
    <property type="protein sequence ID" value="RCI12998.1"/>
    <property type="molecule type" value="Genomic_DNA"/>
</dbReference>
<organism evidence="2 3">
    <name type="scientific">Ophiocordyceps polyrhachis-furcata BCC 54312</name>
    <dbReference type="NCBI Taxonomy" id="1330021"/>
    <lineage>
        <taxon>Eukaryota</taxon>
        <taxon>Fungi</taxon>
        <taxon>Dikarya</taxon>
        <taxon>Ascomycota</taxon>
        <taxon>Pezizomycotina</taxon>
        <taxon>Sordariomycetes</taxon>
        <taxon>Hypocreomycetidae</taxon>
        <taxon>Hypocreales</taxon>
        <taxon>Ophiocordycipitaceae</taxon>
        <taxon>Ophiocordyceps</taxon>
    </lineage>
</organism>
<keyword evidence="1" id="KW-0472">Membrane</keyword>
<evidence type="ECO:0000313" key="3">
    <source>
        <dbReference type="Proteomes" id="UP000253664"/>
    </source>
</evidence>
<dbReference type="Proteomes" id="UP000253664">
    <property type="component" value="Unassembled WGS sequence"/>
</dbReference>
<dbReference type="AlphaFoldDB" id="A0A367LEZ6"/>